<evidence type="ECO:0000259" key="5">
    <source>
        <dbReference type="PROSITE" id="PS50931"/>
    </source>
</evidence>
<dbReference type="SUPFAM" id="SSF53850">
    <property type="entry name" value="Periplasmic binding protein-like II"/>
    <property type="match status" value="1"/>
</dbReference>
<dbReference type="InterPro" id="IPR005119">
    <property type="entry name" value="LysR_subst-bd"/>
</dbReference>
<evidence type="ECO:0000256" key="3">
    <source>
        <dbReference type="ARBA" id="ARBA00023125"/>
    </source>
</evidence>
<dbReference type="RefSeq" id="WP_306726851.1">
    <property type="nucleotide sequence ID" value="NZ_JAVDDT010000001.1"/>
</dbReference>
<comment type="similarity">
    <text evidence="1">Belongs to the LysR transcriptional regulatory family.</text>
</comment>
<accession>A0ABU0W2W0</accession>
<dbReference type="SUPFAM" id="SSF46785">
    <property type="entry name" value="Winged helix' DNA-binding domain"/>
    <property type="match status" value="1"/>
</dbReference>
<name>A0ABU0W2W0_9GAMM</name>
<proteinExistence type="inferred from homology"/>
<dbReference type="CDD" id="cd08473">
    <property type="entry name" value="PBP2_CrgA_like_4"/>
    <property type="match status" value="1"/>
</dbReference>
<evidence type="ECO:0000256" key="2">
    <source>
        <dbReference type="ARBA" id="ARBA00023015"/>
    </source>
</evidence>
<dbReference type="PROSITE" id="PS50931">
    <property type="entry name" value="HTH_LYSR"/>
    <property type="match status" value="1"/>
</dbReference>
<dbReference type="InterPro" id="IPR036390">
    <property type="entry name" value="WH_DNA-bd_sf"/>
</dbReference>
<feature type="domain" description="HTH lysR-type" evidence="5">
    <location>
        <begin position="1"/>
        <end position="59"/>
    </location>
</feature>
<protein>
    <submittedName>
        <fullName evidence="6">LysR family transcriptional regulator</fullName>
    </submittedName>
</protein>
<evidence type="ECO:0000313" key="7">
    <source>
        <dbReference type="Proteomes" id="UP001239019"/>
    </source>
</evidence>
<comment type="caution">
    <text evidence="6">The sequence shown here is derived from an EMBL/GenBank/DDBJ whole genome shotgun (WGS) entry which is preliminary data.</text>
</comment>
<evidence type="ECO:0000313" key="6">
    <source>
        <dbReference type="EMBL" id="MDQ2068356.1"/>
    </source>
</evidence>
<reference evidence="6 7" key="1">
    <citation type="submission" date="2023-08" db="EMBL/GenBank/DDBJ databases">
        <title>Whole-genome sequencing of halo(alkali)philic microorganisms from hypersaline lakes.</title>
        <authorList>
            <person name="Sorokin D.Y."/>
            <person name="Abbas B."/>
            <person name="Merkel A.Y."/>
        </authorList>
    </citation>
    <scope>NUCLEOTIDE SEQUENCE [LARGE SCALE GENOMIC DNA]</scope>
    <source>
        <strain evidence="6 7">AB-CW4</strain>
    </source>
</reference>
<evidence type="ECO:0000256" key="4">
    <source>
        <dbReference type="ARBA" id="ARBA00023163"/>
    </source>
</evidence>
<keyword evidence="3" id="KW-0238">DNA-binding</keyword>
<dbReference type="InterPro" id="IPR000847">
    <property type="entry name" value="LysR_HTH_N"/>
</dbReference>
<gene>
    <name evidence="6" type="ORF">RBH19_00525</name>
</gene>
<dbReference type="PANTHER" id="PTHR30537:SF31">
    <property type="entry name" value="TRANSCRIPTIONAL REGULATOR, LYSR FAMILY"/>
    <property type="match status" value="1"/>
</dbReference>
<dbReference type="NCBIfam" id="NF011573">
    <property type="entry name" value="PRK14997.1"/>
    <property type="match status" value="1"/>
</dbReference>
<dbReference type="Gene3D" id="1.10.10.10">
    <property type="entry name" value="Winged helix-like DNA-binding domain superfamily/Winged helix DNA-binding domain"/>
    <property type="match status" value="1"/>
</dbReference>
<dbReference type="InterPro" id="IPR036388">
    <property type="entry name" value="WH-like_DNA-bd_sf"/>
</dbReference>
<keyword evidence="7" id="KW-1185">Reference proteome</keyword>
<dbReference type="PANTHER" id="PTHR30537">
    <property type="entry name" value="HTH-TYPE TRANSCRIPTIONAL REGULATOR"/>
    <property type="match status" value="1"/>
</dbReference>
<dbReference type="Gene3D" id="3.40.190.290">
    <property type="match status" value="1"/>
</dbReference>
<dbReference type="InterPro" id="IPR058163">
    <property type="entry name" value="LysR-type_TF_proteobact-type"/>
</dbReference>
<keyword evidence="2" id="KW-0805">Transcription regulation</keyword>
<evidence type="ECO:0000256" key="1">
    <source>
        <dbReference type="ARBA" id="ARBA00009437"/>
    </source>
</evidence>
<organism evidence="6 7">
    <name type="scientific">Natronospira bacteriovora</name>
    <dbReference type="NCBI Taxonomy" id="3069753"/>
    <lineage>
        <taxon>Bacteria</taxon>
        <taxon>Pseudomonadati</taxon>
        <taxon>Pseudomonadota</taxon>
        <taxon>Gammaproteobacteria</taxon>
        <taxon>Natronospirales</taxon>
        <taxon>Natronospiraceae</taxon>
        <taxon>Natronospira</taxon>
    </lineage>
</organism>
<dbReference type="Pfam" id="PF03466">
    <property type="entry name" value="LysR_substrate"/>
    <property type="match status" value="1"/>
</dbReference>
<dbReference type="Proteomes" id="UP001239019">
    <property type="component" value="Unassembled WGS sequence"/>
</dbReference>
<sequence>MQDLNDLYYFVQVVDHGGFAPAGRVLGEPKSTLSRRISALEERLGVRLLQRSTRHVTATEIGRIYYGHCKAMLVQAEAAQEAIDSSRSEPCGVVRMSCPVALLDARVGRMVAEFMAAHPQVAVHVDATNRRVDLIEERLDLALRVRPPPLEDSDLALRRLADRGQCLLASPDLVEARGWPETPADLADYPSLALGLPRERHVWHLKHPDGESVRVQHRPRLVTQSMPALRAAAEAGQGVVQLPRMMVTESLADGRLLSLLADWAPPREIVHVVFPSRRGLLPAVRALIDHLATRFAELEED</sequence>
<dbReference type="Pfam" id="PF00126">
    <property type="entry name" value="HTH_1"/>
    <property type="match status" value="1"/>
</dbReference>
<keyword evidence="4" id="KW-0804">Transcription</keyword>
<dbReference type="EMBL" id="JAVDDT010000001">
    <property type="protein sequence ID" value="MDQ2068356.1"/>
    <property type="molecule type" value="Genomic_DNA"/>
</dbReference>